<dbReference type="PANTHER" id="PTHR43656">
    <property type="entry name" value="BINDING OXIDOREDUCTASE, PUTATIVE (AFU_ORTHOLOGUE AFUA_2G08260)-RELATED"/>
    <property type="match status" value="1"/>
</dbReference>
<dbReference type="InterPro" id="IPR013785">
    <property type="entry name" value="Aldolase_TIM"/>
</dbReference>
<dbReference type="Gene3D" id="3.20.20.70">
    <property type="entry name" value="Aldolase class I"/>
    <property type="match status" value="1"/>
</dbReference>
<proteinExistence type="predicted"/>
<dbReference type="EMBL" id="LAZR01001699">
    <property type="protein sequence ID" value="KKN40543.1"/>
    <property type="molecule type" value="Genomic_DNA"/>
</dbReference>
<evidence type="ECO:0000313" key="4">
    <source>
        <dbReference type="EMBL" id="KKN40543.1"/>
    </source>
</evidence>
<evidence type="ECO:0000256" key="1">
    <source>
        <dbReference type="ARBA" id="ARBA00022630"/>
    </source>
</evidence>
<feature type="domain" description="NADH:flavin oxidoreductase/NADH oxidase N-terminal" evidence="3">
    <location>
        <begin position="4"/>
        <end position="345"/>
    </location>
</feature>
<dbReference type="AlphaFoldDB" id="A0A0F9TGE7"/>
<dbReference type="InterPro" id="IPR051799">
    <property type="entry name" value="NADH_flavin_oxidoreductase"/>
</dbReference>
<dbReference type="PANTHER" id="PTHR43656:SF2">
    <property type="entry name" value="BINDING OXIDOREDUCTASE, PUTATIVE (AFU_ORTHOLOGUE AFUA_2G08260)-RELATED"/>
    <property type="match status" value="1"/>
</dbReference>
<protein>
    <recommendedName>
        <fullName evidence="3">NADH:flavin oxidoreductase/NADH oxidase N-terminal domain-containing protein</fullName>
    </recommendedName>
</protein>
<name>A0A0F9TGE7_9ZZZZ</name>
<dbReference type="Pfam" id="PF00724">
    <property type="entry name" value="Oxidored_FMN"/>
    <property type="match status" value="1"/>
</dbReference>
<dbReference type="SUPFAM" id="SSF51395">
    <property type="entry name" value="FMN-linked oxidoreductases"/>
    <property type="match status" value="1"/>
</dbReference>
<reference evidence="4" key="1">
    <citation type="journal article" date="2015" name="Nature">
        <title>Complex archaea that bridge the gap between prokaryotes and eukaryotes.</title>
        <authorList>
            <person name="Spang A."/>
            <person name="Saw J.H."/>
            <person name="Jorgensen S.L."/>
            <person name="Zaremba-Niedzwiedzka K."/>
            <person name="Martijn J."/>
            <person name="Lind A.E."/>
            <person name="van Eijk R."/>
            <person name="Schleper C."/>
            <person name="Guy L."/>
            <person name="Ettema T.J."/>
        </authorList>
    </citation>
    <scope>NUCLEOTIDE SEQUENCE</scope>
</reference>
<dbReference type="GO" id="GO:0016491">
    <property type="term" value="F:oxidoreductase activity"/>
    <property type="evidence" value="ECO:0007669"/>
    <property type="project" value="UniProtKB-KW"/>
</dbReference>
<evidence type="ECO:0000259" key="3">
    <source>
        <dbReference type="Pfam" id="PF00724"/>
    </source>
</evidence>
<evidence type="ECO:0000256" key="2">
    <source>
        <dbReference type="ARBA" id="ARBA00023002"/>
    </source>
</evidence>
<gene>
    <name evidence="4" type="ORF">LCGC14_0732430</name>
</gene>
<organism evidence="4">
    <name type="scientific">marine sediment metagenome</name>
    <dbReference type="NCBI Taxonomy" id="412755"/>
    <lineage>
        <taxon>unclassified sequences</taxon>
        <taxon>metagenomes</taxon>
        <taxon>ecological metagenomes</taxon>
    </lineage>
</organism>
<dbReference type="InterPro" id="IPR001155">
    <property type="entry name" value="OxRdtase_FMN_N"/>
</dbReference>
<sequence length="375" mass="42234">MFANPKKIGKLEIKNRFVRSATYEGLAGEDGEITDKLINFYKTLSEGGTGLIITSYAFIQQSGRANNKQIGVYKDDFIPGLQRLTKVIHKHGEGCKVALQLVHAGRQSFHVKETTAPSAILEKFSNKMPREMTIDEIEESIESFAQAARRAKGAGFDGVQLHGAHGYLISEFLSPYTNRRTDQYGGNTENRLRFVKQIYKRSRELVGVDFPILIKINCDDFLEGGITLEESKKITKTLSEIGYDAIEISSCMWETVKRKKEEIGWKPTFIPESRMLVGKINKPAYHLPYAKEIKKNIDVPLILVGGVNSIDLVEEILNKGDADFISFSRPLIREPDLPNRWMKGVGKSIVQCDYCNKCLMTLAKSGLLCPKKEEF</sequence>
<comment type="caution">
    <text evidence="4">The sequence shown here is derived from an EMBL/GenBank/DDBJ whole genome shotgun (WGS) entry which is preliminary data.</text>
</comment>
<keyword evidence="2" id="KW-0560">Oxidoreductase</keyword>
<accession>A0A0F9TGE7</accession>
<dbReference type="GO" id="GO:0010181">
    <property type="term" value="F:FMN binding"/>
    <property type="evidence" value="ECO:0007669"/>
    <property type="project" value="InterPro"/>
</dbReference>
<keyword evidence="1" id="KW-0285">Flavoprotein</keyword>
<dbReference type="CDD" id="cd02803">
    <property type="entry name" value="OYE_like_FMN_family"/>
    <property type="match status" value="1"/>
</dbReference>